<organism evidence="2 3">
    <name type="scientific">Blomia tropicalis</name>
    <name type="common">Mite</name>
    <dbReference type="NCBI Taxonomy" id="40697"/>
    <lineage>
        <taxon>Eukaryota</taxon>
        <taxon>Metazoa</taxon>
        <taxon>Ecdysozoa</taxon>
        <taxon>Arthropoda</taxon>
        <taxon>Chelicerata</taxon>
        <taxon>Arachnida</taxon>
        <taxon>Acari</taxon>
        <taxon>Acariformes</taxon>
        <taxon>Sarcoptiformes</taxon>
        <taxon>Astigmata</taxon>
        <taxon>Glycyphagoidea</taxon>
        <taxon>Echimyopodidae</taxon>
        <taxon>Blomia</taxon>
    </lineage>
</organism>
<reference evidence="2" key="1">
    <citation type="submission" date="2022-12" db="EMBL/GenBank/DDBJ databases">
        <title>Genome assemblies of Blomia tropicalis.</title>
        <authorList>
            <person name="Cui Y."/>
        </authorList>
    </citation>
    <scope>NUCLEOTIDE SEQUENCE</scope>
    <source>
        <tissue evidence="2">Adult mites</tissue>
    </source>
</reference>
<comment type="similarity">
    <text evidence="1">Belongs to the ClpA/ClpB family. Torsin subfamily.</text>
</comment>
<sequence length="350" mass="39197">MNLKFILLSIDCILVIILYVSPCVSPLGISAGIVAGIAAIGGGYFGLNQIANFETCNGETSNTWINYNPNFNNLGNHLFGQHIALKIVPNAIKRHLNDRNPPKALVLSFHGHVGVGKNHLASLIANEIYTKYKTEGDSKFVHYLLGTSYIERNTKSGTSKFRKIIENGVANCGRSLFIIDELDKFPEMFLDDLASYLSSNTPINGIKFNKAIFMLLSNSASLAINSKTFELRSNGVNREDIKYMEFEKILQTMAMQGEEGRGGLKNSELIKHGLIDRFVPFLPLEKEHVKLCIKHYLQNHLNYTNPEQDPGIKFIEDVAQALKYDSKLNLYTEFGCRPVKSKTDIFLIDD</sequence>
<proteinExistence type="inferred from homology"/>
<dbReference type="GO" id="GO:0012505">
    <property type="term" value="C:endomembrane system"/>
    <property type="evidence" value="ECO:0007669"/>
    <property type="project" value="UniProtKB-ARBA"/>
</dbReference>
<dbReference type="Gene3D" id="3.40.50.300">
    <property type="entry name" value="P-loop containing nucleotide triphosphate hydrolases"/>
    <property type="match status" value="1"/>
</dbReference>
<dbReference type="AlphaFoldDB" id="A0A9Q0MGM7"/>
<dbReference type="EMBL" id="JAPWDV010000001">
    <property type="protein sequence ID" value="KAJ6225663.1"/>
    <property type="molecule type" value="Genomic_DNA"/>
</dbReference>
<dbReference type="Proteomes" id="UP001142055">
    <property type="component" value="Chromosome 1"/>
</dbReference>
<protein>
    <recommendedName>
        <fullName evidence="4">AAA+ ATPase domain-containing protein</fullName>
    </recommendedName>
</protein>
<gene>
    <name evidence="2" type="ORF">RDWZM_004208</name>
</gene>
<dbReference type="OMA" id="HFPHRSE"/>
<dbReference type="GO" id="GO:0005737">
    <property type="term" value="C:cytoplasm"/>
    <property type="evidence" value="ECO:0007669"/>
    <property type="project" value="UniProtKB-ARBA"/>
</dbReference>
<evidence type="ECO:0000313" key="3">
    <source>
        <dbReference type="Proteomes" id="UP001142055"/>
    </source>
</evidence>
<dbReference type="GO" id="GO:0005524">
    <property type="term" value="F:ATP binding"/>
    <property type="evidence" value="ECO:0007669"/>
    <property type="project" value="InterPro"/>
</dbReference>
<dbReference type="InterPro" id="IPR010448">
    <property type="entry name" value="Torsin"/>
</dbReference>
<dbReference type="OrthoDB" id="19623at2759"/>
<dbReference type="Pfam" id="PF06309">
    <property type="entry name" value="Torsin"/>
    <property type="match status" value="1"/>
</dbReference>
<evidence type="ECO:0000313" key="2">
    <source>
        <dbReference type="EMBL" id="KAJ6225663.1"/>
    </source>
</evidence>
<dbReference type="InterPro" id="IPR027417">
    <property type="entry name" value="P-loop_NTPase"/>
</dbReference>
<dbReference type="PANTHER" id="PTHR10760">
    <property type="entry name" value="TORSIN"/>
    <property type="match status" value="1"/>
</dbReference>
<evidence type="ECO:0000256" key="1">
    <source>
        <dbReference type="ARBA" id="ARBA00006235"/>
    </source>
</evidence>
<dbReference type="SUPFAM" id="SSF52540">
    <property type="entry name" value="P-loop containing nucleoside triphosphate hydrolases"/>
    <property type="match status" value="1"/>
</dbReference>
<name>A0A9Q0MGM7_BLOTA</name>
<evidence type="ECO:0008006" key="4">
    <source>
        <dbReference type="Google" id="ProtNLM"/>
    </source>
</evidence>
<comment type="caution">
    <text evidence="2">The sequence shown here is derived from an EMBL/GenBank/DDBJ whole genome shotgun (WGS) entry which is preliminary data.</text>
</comment>
<keyword evidence="3" id="KW-1185">Reference proteome</keyword>
<dbReference type="PANTHER" id="PTHR10760:SF2">
    <property type="entry name" value="LD13476P-RELATED"/>
    <property type="match status" value="1"/>
</dbReference>
<dbReference type="GO" id="GO:0016887">
    <property type="term" value="F:ATP hydrolysis activity"/>
    <property type="evidence" value="ECO:0007669"/>
    <property type="project" value="InterPro"/>
</dbReference>
<accession>A0A9Q0MGM7</accession>